<keyword evidence="1" id="KW-0479">Metal-binding</keyword>
<feature type="transmembrane region" description="Helical" evidence="1">
    <location>
        <begin position="40"/>
        <end position="62"/>
    </location>
</feature>
<sequence>MIQQSDFNFVKLRNILLLVTIFALWFSVFSNEQIEGTIAYVLIFSFGILHGSNDILLIQVASRELFGNHHKIKVLALYIMTILTILLLFSFLPKLALLSFVLISGFHFGEQHWGKNLIGKDHWDKLFFTLYGLFILFMIFYIKSEQASDIINDVSGFSIKKETFLIILSIVGALLAIQWILYVYMKRLKANVFEELFFLVVFFVVFSTATLLWGFSIYFIVWHSVPSLIDQMNFLYGRANQKTFFKYLKSSWWYWLISIISLIGFYFLLRDDNEFFTSILIYFLAAITFPHVIVMSKLESS</sequence>
<keyword evidence="3" id="KW-1185">Reference proteome</keyword>
<feature type="transmembrane region" description="Helical" evidence="1">
    <location>
        <begin position="275"/>
        <end position="294"/>
    </location>
</feature>
<dbReference type="EMBL" id="CP030104">
    <property type="protein sequence ID" value="AWX43772.1"/>
    <property type="molecule type" value="Genomic_DNA"/>
</dbReference>
<keyword evidence="1" id="KW-0472">Membrane</keyword>
<dbReference type="NCBIfam" id="TIGR03753">
    <property type="entry name" value="blh_monoox"/>
    <property type="match status" value="1"/>
</dbReference>
<gene>
    <name evidence="2" type="ORF">HME9304_00763</name>
</gene>
<protein>
    <recommendedName>
        <fullName evidence="1">Probable beta-carotene 15,15'-dioxygenase</fullName>
        <ecNumber evidence="1">1.13.11.63</ecNumber>
    </recommendedName>
</protein>
<feature type="transmembrane region" description="Helical" evidence="1">
    <location>
        <begin position="126"/>
        <end position="142"/>
    </location>
</feature>
<keyword evidence="1" id="KW-1133">Transmembrane helix</keyword>
<comment type="subcellular location">
    <subcellularLocation>
        <location evidence="1">Cell membrane</location>
        <topology evidence="1">Multi-pass membrane protein</topology>
    </subcellularLocation>
</comment>
<keyword evidence="1" id="KW-0223">Dioxygenase</keyword>
<keyword evidence="1" id="KW-0408">Iron</keyword>
<dbReference type="HAMAP" id="MF_02093">
    <property type="entry name" value="Beta_carotene_diox"/>
    <property type="match status" value="1"/>
</dbReference>
<comment type="function">
    <text evidence="1">Catalyzes the cleavage of beta-carotene at its central double bond (15,15') to yield two molecules of all-trans-retinal.</text>
</comment>
<comment type="catalytic activity">
    <reaction evidence="1">
        <text>all-trans-beta-carotene + O2 = 2 all-trans-retinal</text>
        <dbReference type="Rhea" id="RHEA:32887"/>
        <dbReference type="ChEBI" id="CHEBI:15379"/>
        <dbReference type="ChEBI" id="CHEBI:17579"/>
        <dbReference type="ChEBI" id="CHEBI:17898"/>
        <dbReference type="EC" id="1.13.11.63"/>
    </reaction>
</comment>
<keyword evidence="1" id="KW-0560">Oxidoreductase</keyword>
<keyword evidence="1" id="KW-0812">Transmembrane</keyword>
<proteinExistence type="inferred from homology"/>
<feature type="transmembrane region" description="Helical" evidence="1">
    <location>
        <begin position="252"/>
        <end position="269"/>
    </location>
</feature>
<evidence type="ECO:0000313" key="2">
    <source>
        <dbReference type="EMBL" id="AWX43772.1"/>
    </source>
</evidence>
<dbReference type="InterPro" id="IPR022270">
    <property type="entry name" value="Blh_diox"/>
</dbReference>
<reference evidence="2 3" key="1">
    <citation type="submission" date="2018-06" db="EMBL/GenBank/DDBJ databases">
        <title>Spongiibacterium sp. HME9304 Genome sequencing and assembly.</title>
        <authorList>
            <person name="Kang H."/>
            <person name="Kim H."/>
            <person name="Joh K."/>
        </authorList>
    </citation>
    <scope>NUCLEOTIDE SEQUENCE [LARGE SCALE GENOMIC DNA]</scope>
    <source>
        <strain evidence="2 3">HME9304</strain>
    </source>
</reference>
<name>A0A2Z4LPQ2_9FLAO</name>
<dbReference type="Pfam" id="PF15461">
    <property type="entry name" value="BCD"/>
    <property type="match status" value="1"/>
</dbReference>
<dbReference type="GO" id="GO:0016121">
    <property type="term" value="P:carotene catabolic process"/>
    <property type="evidence" value="ECO:0007669"/>
    <property type="project" value="UniProtKB-UniRule"/>
</dbReference>
<dbReference type="GO" id="GO:0010436">
    <property type="term" value="F:carotenoid dioxygenase activity"/>
    <property type="evidence" value="ECO:0007669"/>
    <property type="project" value="UniProtKB-UniRule"/>
</dbReference>
<dbReference type="KEGG" id="spon:HME9304_00763"/>
<accession>A0A2Z4LPQ2</accession>
<dbReference type="GO" id="GO:0003834">
    <property type="term" value="F:beta-carotene 15,15'-dioxygenase activity"/>
    <property type="evidence" value="ECO:0007669"/>
    <property type="project" value="UniProtKB-EC"/>
</dbReference>
<comment type="similarity">
    <text evidence="1">Belongs to the Brp/Blh beta-carotene diooxygenase family.</text>
</comment>
<dbReference type="GO" id="GO:0005886">
    <property type="term" value="C:plasma membrane"/>
    <property type="evidence" value="ECO:0007669"/>
    <property type="project" value="UniProtKB-SubCell"/>
</dbReference>
<dbReference type="OrthoDB" id="945227at2"/>
<feature type="transmembrane region" description="Helical" evidence="1">
    <location>
        <begin position="163"/>
        <end position="184"/>
    </location>
</feature>
<feature type="transmembrane region" description="Helical" evidence="1">
    <location>
        <begin position="196"/>
        <end position="222"/>
    </location>
</feature>
<dbReference type="GO" id="GO:0005506">
    <property type="term" value="F:iron ion binding"/>
    <property type="evidence" value="ECO:0007669"/>
    <property type="project" value="UniProtKB-UniRule"/>
</dbReference>
<evidence type="ECO:0000256" key="1">
    <source>
        <dbReference type="HAMAP-Rule" id="MF_02093"/>
    </source>
</evidence>
<organism evidence="2 3">
    <name type="scientific">Flagellimonas maritima</name>
    <dbReference type="NCBI Taxonomy" id="1383885"/>
    <lineage>
        <taxon>Bacteria</taxon>
        <taxon>Pseudomonadati</taxon>
        <taxon>Bacteroidota</taxon>
        <taxon>Flavobacteriia</taxon>
        <taxon>Flavobacteriales</taxon>
        <taxon>Flavobacteriaceae</taxon>
        <taxon>Flagellimonas</taxon>
    </lineage>
</organism>
<evidence type="ECO:0000313" key="3">
    <source>
        <dbReference type="Proteomes" id="UP000248536"/>
    </source>
</evidence>
<comment type="cofactor">
    <cofactor evidence="1">
        <name>Fe(2+)</name>
        <dbReference type="ChEBI" id="CHEBI:29033"/>
    </cofactor>
</comment>
<dbReference type="EC" id="1.13.11.63" evidence="1"/>
<dbReference type="Proteomes" id="UP000248536">
    <property type="component" value="Chromosome"/>
</dbReference>
<dbReference type="AlphaFoldDB" id="A0A2Z4LPQ2"/>
<feature type="transmembrane region" description="Helical" evidence="1">
    <location>
        <begin position="74"/>
        <end position="106"/>
    </location>
</feature>
<comment type="caution">
    <text evidence="1">Lacks conserved residue(s) required for the propagation of feature annotation.</text>
</comment>
<keyword evidence="1" id="KW-1003">Cell membrane</keyword>